<evidence type="ECO:0000313" key="2">
    <source>
        <dbReference type="Proteomes" id="UP000679129"/>
    </source>
</evidence>
<organism evidence="1 2">
    <name type="scientific">Candidatus Minimicrobia naudis</name>
    <dbReference type="NCBI Taxonomy" id="2841263"/>
    <lineage>
        <taxon>Bacteria</taxon>
        <taxon>Candidatus Saccharimonadota</taxon>
        <taxon>Candidatus Saccharimonadota incertae sedis</taxon>
        <taxon>Candidatus Minimicrobia</taxon>
    </lineage>
</organism>
<dbReference type="KEGG" id="mnd:KOY48_01735"/>
<accession>A0A8F1MBS7</accession>
<evidence type="ECO:0000313" key="1">
    <source>
        <dbReference type="EMBL" id="QWQ32556.1"/>
    </source>
</evidence>
<proteinExistence type="predicted"/>
<dbReference type="EMBL" id="CP076460">
    <property type="protein sequence ID" value="QWQ32556.1"/>
    <property type="molecule type" value="Genomic_DNA"/>
</dbReference>
<dbReference type="Proteomes" id="UP000679129">
    <property type="component" value="Chromosome"/>
</dbReference>
<sequence>MITNSSNNDYFGVKIVVIGGGKGSFTLLSGLKKIYTQHHSVGQYGRRWRLNCRVAR</sequence>
<reference evidence="1" key="1">
    <citation type="submission" date="2021-06" db="EMBL/GenBank/DDBJ databases">
        <title>An adapted protocol for Saccharibacteria cultivation: two new species join this phylum of Candidate Phyla Radiations.</title>
        <authorList>
            <person name="Ibrahim A."/>
            <person name="Maatouk M."/>
            <person name="Zgheib R."/>
            <person name="Haddad G."/>
            <person name="Bou Khalil J."/>
            <person name="Raoult D."/>
            <person name="Bittar F."/>
        </authorList>
    </citation>
    <scope>NUCLEOTIDE SEQUENCE</scope>
    <source>
        <strain evidence="1">IHU1</strain>
    </source>
</reference>
<gene>
    <name evidence="1" type="ORF">KOY48_01735</name>
</gene>
<keyword evidence="2" id="KW-1185">Reference proteome</keyword>
<protein>
    <submittedName>
        <fullName evidence="1">Uncharacterized protein</fullName>
    </submittedName>
</protein>
<dbReference type="AlphaFoldDB" id="A0A8F1MBS7"/>
<name>A0A8F1MBS7_9BACT</name>